<proteinExistence type="predicted"/>
<dbReference type="EMBL" id="CP021425">
    <property type="protein sequence ID" value="ARU56998.1"/>
    <property type="molecule type" value="Genomic_DNA"/>
</dbReference>
<gene>
    <name evidence="2" type="ORF">OLMES_2954</name>
</gene>
<evidence type="ECO:0000313" key="2">
    <source>
        <dbReference type="EMBL" id="ARU56998.1"/>
    </source>
</evidence>
<evidence type="ECO:0000256" key="1">
    <source>
        <dbReference type="SAM" id="SignalP"/>
    </source>
</evidence>
<dbReference type="KEGG" id="ome:OLMES_2954"/>
<feature type="signal peptide" evidence="1">
    <location>
        <begin position="1"/>
        <end position="20"/>
    </location>
</feature>
<sequence length="248" mass="25562">MKRILSAVVTTFLATTVNSAPIIFFGEDLNNSSSVPLASTPNADSAFGDFSSNLTGVSTEDFESQATGTTSSISLNFPGSAGSIGATLTGSNMAIRSVPAGSTTGAGRYPTSGTQFLEANAIDFTIDFTQAISAFGFWGVDIGDFGGTVSLDLINGGTQTIQVPNTQGSGGSTDGSVLFFGFFDLNDSFTSITFDITSSGDIFAFDDMIIADEGQIVVDPVNPVPAPATFALIAAGLLGMRQYSRKKN</sequence>
<keyword evidence="3" id="KW-1185">Reference proteome</keyword>
<organism evidence="2 3">
    <name type="scientific">Oleiphilus messinensis</name>
    <dbReference type="NCBI Taxonomy" id="141451"/>
    <lineage>
        <taxon>Bacteria</taxon>
        <taxon>Pseudomonadati</taxon>
        <taxon>Pseudomonadota</taxon>
        <taxon>Gammaproteobacteria</taxon>
        <taxon>Oceanospirillales</taxon>
        <taxon>Oleiphilaceae</taxon>
        <taxon>Oleiphilus</taxon>
    </lineage>
</organism>
<accession>A0A1Y0I917</accession>
<dbReference type="OrthoDB" id="8821021at2"/>
<dbReference type="Proteomes" id="UP000196027">
    <property type="component" value="Chromosome"/>
</dbReference>
<dbReference type="AlphaFoldDB" id="A0A1Y0I917"/>
<protein>
    <submittedName>
        <fullName evidence="2">PEP motif-containing protein</fullName>
    </submittedName>
</protein>
<reference evidence="2 3" key="1">
    <citation type="submission" date="2017-05" db="EMBL/GenBank/DDBJ databases">
        <title>Genomic insights into alkan degradation activity of Oleiphilus messinensis.</title>
        <authorList>
            <person name="Kozyavkin S.A."/>
            <person name="Slesarev A.I."/>
            <person name="Golyshin P.N."/>
            <person name="Korzhenkov A."/>
            <person name="Golyshina O.N."/>
            <person name="Toshchakov S.V."/>
        </authorList>
    </citation>
    <scope>NUCLEOTIDE SEQUENCE [LARGE SCALE GENOMIC DNA]</scope>
    <source>
        <strain evidence="2 3">ME102</strain>
    </source>
</reference>
<evidence type="ECO:0000313" key="3">
    <source>
        <dbReference type="Proteomes" id="UP000196027"/>
    </source>
</evidence>
<name>A0A1Y0I917_9GAMM</name>
<feature type="chain" id="PRO_5011003216" evidence="1">
    <location>
        <begin position="21"/>
        <end position="248"/>
    </location>
</feature>
<keyword evidence="1" id="KW-0732">Signal</keyword>